<evidence type="ECO:0000313" key="3">
    <source>
        <dbReference type="Proteomes" id="UP001374535"/>
    </source>
</evidence>
<reference evidence="2 3" key="1">
    <citation type="journal article" date="2023" name="Life. Sci Alliance">
        <title>Evolutionary insights into 3D genome organization and epigenetic landscape of Vigna mungo.</title>
        <authorList>
            <person name="Junaid A."/>
            <person name="Singh B."/>
            <person name="Bhatia S."/>
        </authorList>
    </citation>
    <scope>NUCLEOTIDE SEQUENCE [LARGE SCALE GENOMIC DNA]</scope>
    <source>
        <strain evidence="2">Urdbean</strain>
    </source>
</reference>
<dbReference type="PANTHER" id="PTHR12771:SF49">
    <property type="entry name" value="ELMO_CED-12 FAMILY PROTEIN"/>
    <property type="match status" value="1"/>
</dbReference>
<sequence length="257" mass="29985">MGKSPDWLYTDNATCGSPAWIGKGLTCVCFKRKGNCQRICISLTPLQEERLRRLQRRMKVYFDGSKLDHQILIHKFFQEQEALRALWSASFPGQELQSLISDQWKEMGWQGRDPSTDFRGAGFISLENLLFFAKTFSTSFQRLLKRQGGKEAVWEYPFAVAGVNITFMIMQMLDLDATKPRTFVRAVFLQMLSENEWAFDLLYCVAFVVMDKQWQEKNATYMEFNDVLKSTRVQLEKELLMDDVLRIEDMPSYNLLC</sequence>
<dbReference type="PANTHER" id="PTHR12771">
    <property type="entry name" value="ENGULFMENT AND CELL MOTILITY"/>
    <property type="match status" value="1"/>
</dbReference>
<gene>
    <name evidence="2" type="ORF">V8G54_020033</name>
</gene>
<proteinExistence type="predicted"/>
<dbReference type="InterPro" id="IPR006816">
    <property type="entry name" value="ELMO_dom"/>
</dbReference>
<dbReference type="Proteomes" id="UP001374535">
    <property type="component" value="Chromosome 6"/>
</dbReference>
<feature type="domain" description="ELMO" evidence="1">
    <location>
        <begin position="78"/>
        <end position="239"/>
    </location>
</feature>
<evidence type="ECO:0000313" key="2">
    <source>
        <dbReference type="EMBL" id="WVZ06687.1"/>
    </source>
</evidence>
<keyword evidence="3" id="KW-1185">Reference proteome</keyword>
<dbReference type="EMBL" id="CP144695">
    <property type="protein sequence ID" value="WVZ06687.1"/>
    <property type="molecule type" value="Genomic_DNA"/>
</dbReference>
<accession>A0AAQ3NBH5</accession>
<dbReference type="Pfam" id="PF04727">
    <property type="entry name" value="ELMO_CED12"/>
    <property type="match status" value="1"/>
</dbReference>
<evidence type="ECO:0000259" key="1">
    <source>
        <dbReference type="PROSITE" id="PS51335"/>
    </source>
</evidence>
<organism evidence="2 3">
    <name type="scientific">Vigna mungo</name>
    <name type="common">Black gram</name>
    <name type="synonym">Phaseolus mungo</name>
    <dbReference type="NCBI Taxonomy" id="3915"/>
    <lineage>
        <taxon>Eukaryota</taxon>
        <taxon>Viridiplantae</taxon>
        <taxon>Streptophyta</taxon>
        <taxon>Embryophyta</taxon>
        <taxon>Tracheophyta</taxon>
        <taxon>Spermatophyta</taxon>
        <taxon>Magnoliopsida</taxon>
        <taxon>eudicotyledons</taxon>
        <taxon>Gunneridae</taxon>
        <taxon>Pentapetalae</taxon>
        <taxon>rosids</taxon>
        <taxon>fabids</taxon>
        <taxon>Fabales</taxon>
        <taxon>Fabaceae</taxon>
        <taxon>Papilionoideae</taxon>
        <taxon>50 kb inversion clade</taxon>
        <taxon>NPAAA clade</taxon>
        <taxon>indigoferoid/millettioid clade</taxon>
        <taxon>Phaseoleae</taxon>
        <taxon>Vigna</taxon>
    </lineage>
</organism>
<name>A0AAQ3NBH5_VIGMU</name>
<protein>
    <recommendedName>
        <fullName evidence="1">ELMO domain-containing protein</fullName>
    </recommendedName>
</protein>
<dbReference type="PROSITE" id="PS51335">
    <property type="entry name" value="ELMO"/>
    <property type="match status" value="1"/>
</dbReference>
<dbReference type="AlphaFoldDB" id="A0AAQ3NBH5"/>
<dbReference type="InterPro" id="IPR050868">
    <property type="entry name" value="ELMO_domain-containing"/>
</dbReference>